<dbReference type="EMBL" id="CP025704">
    <property type="protein sequence ID" value="AUN96645.1"/>
    <property type="molecule type" value="Genomic_DNA"/>
</dbReference>
<dbReference type="AlphaFoldDB" id="A0A2K9NNK4"/>
<name>A0A2K9NNK4_BACTC</name>
<reference evidence="1 2" key="1">
    <citation type="submission" date="2018-01" db="EMBL/GenBank/DDBJ databases">
        <title>Complete genome sequence of Bacteriovorax stolpii DSM12778.</title>
        <authorList>
            <person name="Tang B."/>
            <person name="Chang J."/>
        </authorList>
    </citation>
    <scope>NUCLEOTIDE SEQUENCE [LARGE SCALE GENOMIC DNA]</scope>
    <source>
        <strain evidence="1 2">DSM 12778</strain>
    </source>
</reference>
<dbReference type="KEGG" id="bsto:C0V70_00685"/>
<dbReference type="Proteomes" id="UP000235584">
    <property type="component" value="Chromosome"/>
</dbReference>
<dbReference type="OrthoDB" id="5293325at2"/>
<keyword evidence="2" id="KW-1185">Reference proteome</keyword>
<dbReference type="Pfam" id="PF05137">
    <property type="entry name" value="PilN"/>
    <property type="match status" value="1"/>
</dbReference>
<organism evidence="1 2">
    <name type="scientific">Bacteriovorax stolpii</name>
    <name type="common">Bdellovibrio stolpii</name>
    <dbReference type="NCBI Taxonomy" id="960"/>
    <lineage>
        <taxon>Bacteria</taxon>
        <taxon>Pseudomonadati</taxon>
        <taxon>Bdellovibrionota</taxon>
        <taxon>Bacteriovoracia</taxon>
        <taxon>Bacteriovoracales</taxon>
        <taxon>Bacteriovoracaceae</taxon>
        <taxon>Bacteriovorax</taxon>
    </lineage>
</organism>
<evidence type="ECO:0000313" key="1">
    <source>
        <dbReference type="EMBL" id="AUN96645.1"/>
    </source>
</evidence>
<proteinExistence type="predicted"/>
<sequence length="204" mass="23134">MIELNLLEKKQPLVLPTVLGIDLNNLNLKMLGVALVVYYMPGFIGSSMFDEKINVVKSTLDQVTEQNTKLLKSIAKDNDIKLQVEAYKDQVKKLQLRSVQVDEILKTRTNPKKILEKIARSIPEDVWFDNMTINDKNEISIKGGAYAPRAIGEFITSINDSPYFGGSIIPSMQENKRETLDGITTSYESFELKGKIINYDMRSR</sequence>
<dbReference type="InterPro" id="IPR007813">
    <property type="entry name" value="PilN"/>
</dbReference>
<accession>A0A2K9NNK4</accession>
<evidence type="ECO:0000313" key="2">
    <source>
        <dbReference type="Proteomes" id="UP000235584"/>
    </source>
</evidence>
<dbReference type="RefSeq" id="WP_102241940.1">
    <property type="nucleotide sequence ID" value="NZ_CP025704.1"/>
</dbReference>
<protein>
    <submittedName>
        <fullName evidence="1">Uncharacterized protein</fullName>
    </submittedName>
</protein>
<gene>
    <name evidence="1" type="ORF">C0V70_00685</name>
</gene>